<accession>A0ABC8RXZ0</accession>
<reference evidence="1 2" key="1">
    <citation type="submission" date="2024-02" db="EMBL/GenBank/DDBJ databases">
        <authorList>
            <person name="Vignale AGUSTIN F."/>
            <person name="Sosa J E."/>
            <person name="Modenutti C."/>
        </authorList>
    </citation>
    <scope>NUCLEOTIDE SEQUENCE [LARGE SCALE GENOMIC DNA]</scope>
</reference>
<dbReference type="Proteomes" id="UP001642360">
    <property type="component" value="Unassembled WGS sequence"/>
</dbReference>
<dbReference type="AlphaFoldDB" id="A0ABC8RXZ0"/>
<comment type="caution">
    <text evidence="1">The sequence shown here is derived from an EMBL/GenBank/DDBJ whole genome shotgun (WGS) entry which is preliminary data.</text>
</comment>
<evidence type="ECO:0000313" key="1">
    <source>
        <dbReference type="EMBL" id="CAK9149840.1"/>
    </source>
</evidence>
<organism evidence="1 2">
    <name type="scientific">Ilex paraguariensis</name>
    <name type="common">yerba mate</name>
    <dbReference type="NCBI Taxonomy" id="185542"/>
    <lineage>
        <taxon>Eukaryota</taxon>
        <taxon>Viridiplantae</taxon>
        <taxon>Streptophyta</taxon>
        <taxon>Embryophyta</taxon>
        <taxon>Tracheophyta</taxon>
        <taxon>Spermatophyta</taxon>
        <taxon>Magnoliopsida</taxon>
        <taxon>eudicotyledons</taxon>
        <taxon>Gunneridae</taxon>
        <taxon>Pentapetalae</taxon>
        <taxon>asterids</taxon>
        <taxon>campanulids</taxon>
        <taxon>Aquifoliales</taxon>
        <taxon>Aquifoliaceae</taxon>
        <taxon>Ilex</taxon>
    </lineage>
</organism>
<proteinExistence type="predicted"/>
<evidence type="ECO:0000313" key="2">
    <source>
        <dbReference type="Proteomes" id="UP001642360"/>
    </source>
</evidence>
<dbReference type="EMBL" id="CAUOFW020001947">
    <property type="protein sequence ID" value="CAK9149840.1"/>
    <property type="molecule type" value="Genomic_DNA"/>
</dbReference>
<name>A0ABC8RXZ0_9AQUA</name>
<gene>
    <name evidence="1" type="ORF">ILEXP_LOCUS17925</name>
</gene>
<sequence length="202" mass="22047">MVTEAEVSHRRVPKKVSYAEDCTRRYKREVHYSPQVRRRSLKLTTPPFLKDLPPEFDVVETPVLTPTDLGPQGKGSSAASYYHLQALPHTSGQGLGMPKTSHFDLEKAQGELAMAQEETNDAGVLGDPVLSIDSADTLSANVDELFEDIRGGIEGSAASYYHLQALPHTSGQGLGMPKTSHFDLEKAQGELAMAQEEVVARD</sequence>
<protein>
    <submittedName>
        <fullName evidence="1">Uncharacterized protein</fullName>
    </submittedName>
</protein>
<keyword evidence="2" id="KW-1185">Reference proteome</keyword>